<gene>
    <name evidence="2" type="ORF">GC105_10455</name>
</gene>
<evidence type="ECO:0000313" key="2">
    <source>
        <dbReference type="EMBL" id="MPW26210.1"/>
    </source>
</evidence>
<sequence>MKSSYQKKKHQRNSNFGGIIIVNKLKKKETNISIIGSILIAFVIWIYVIGEVDPNVKQRFNNIPVTIENLQVLEENGLVISKEEDLTVDITLYGRTSTMYGLRNRITASIDATDITEKGTYDLYIEISGIPDNIELQETHPNSIAIEVDRLAEDERRVELNIVGEPASGLVILGYSIDPDIVSIDGPEDILNNVSKIKGDINVKDAKDNLNQSVELYPVDSEDRKVEGVSINTQTANVTVQIGGTKELEIKPEIKGKIADGYVVSEIVIEPKSIVVGARKNLLDNIEEIVTEAINLDGINDSFEEEVSLILPSDIKIIEGDSTVLVKVVVQRVESREYSIDNIELVNKPEDIDITFEEQTITVTLRAITEVLDSIKNQELKLILDLEDIDIGENDVKLLMEDIDDVTIQSIIPGTIQVIATETSP</sequence>
<protein>
    <recommendedName>
        <fullName evidence="4">YbbR-like domain-containing protein</fullName>
    </recommendedName>
</protein>
<name>A0A6A7K9S0_9FIRM</name>
<dbReference type="PANTHER" id="PTHR37804">
    <property type="entry name" value="CDAA REGULATORY PROTEIN CDAR"/>
    <property type="match status" value="1"/>
</dbReference>
<dbReference type="Gene3D" id="2.170.120.30">
    <property type="match status" value="2"/>
</dbReference>
<organism evidence="2 3">
    <name type="scientific">Alkalibaculum sporogenes</name>
    <dbReference type="NCBI Taxonomy" id="2655001"/>
    <lineage>
        <taxon>Bacteria</taxon>
        <taxon>Bacillati</taxon>
        <taxon>Bacillota</taxon>
        <taxon>Clostridia</taxon>
        <taxon>Eubacteriales</taxon>
        <taxon>Eubacteriaceae</taxon>
        <taxon>Alkalibaculum</taxon>
    </lineage>
</organism>
<dbReference type="PANTHER" id="PTHR37804:SF1">
    <property type="entry name" value="CDAA REGULATORY PROTEIN CDAR"/>
    <property type="match status" value="1"/>
</dbReference>
<dbReference type="EMBL" id="WHNX01000015">
    <property type="protein sequence ID" value="MPW26210.1"/>
    <property type="molecule type" value="Genomic_DNA"/>
</dbReference>
<dbReference type="InterPro" id="IPR012505">
    <property type="entry name" value="YbbR"/>
</dbReference>
<dbReference type="Pfam" id="PF07949">
    <property type="entry name" value="YbbR"/>
    <property type="match status" value="3"/>
</dbReference>
<feature type="transmembrane region" description="Helical" evidence="1">
    <location>
        <begin position="32"/>
        <end position="50"/>
    </location>
</feature>
<dbReference type="AlphaFoldDB" id="A0A6A7K9S0"/>
<dbReference type="InterPro" id="IPR053154">
    <property type="entry name" value="c-di-AMP_regulator"/>
</dbReference>
<accession>A0A6A7K9S0</accession>
<keyword evidence="1" id="KW-1133">Transmembrane helix</keyword>
<dbReference type="Proteomes" id="UP000440004">
    <property type="component" value="Unassembled WGS sequence"/>
</dbReference>
<evidence type="ECO:0008006" key="4">
    <source>
        <dbReference type="Google" id="ProtNLM"/>
    </source>
</evidence>
<reference evidence="2 3" key="1">
    <citation type="submission" date="2019-10" db="EMBL/GenBank/DDBJ databases">
        <title>Alkalibaculum tamaniensis sp.nov., a new alkaliphilic acetogen, isolated on methoxylated aromatics from a mud volcano.</title>
        <authorList>
            <person name="Khomyakova M.A."/>
            <person name="Merkel A.Y."/>
            <person name="Bonch-Osmolovskaya E.A."/>
            <person name="Slobodkin A.I."/>
        </authorList>
    </citation>
    <scope>NUCLEOTIDE SEQUENCE [LARGE SCALE GENOMIC DNA]</scope>
    <source>
        <strain evidence="2 3">M08DMB</strain>
    </source>
</reference>
<keyword evidence="1" id="KW-0812">Transmembrane</keyword>
<evidence type="ECO:0000256" key="1">
    <source>
        <dbReference type="SAM" id="Phobius"/>
    </source>
</evidence>
<proteinExistence type="predicted"/>
<dbReference type="Gene3D" id="2.170.120.40">
    <property type="entry name" value="YbbR-like domain"/>
    <property type="match status" value="2"/>
</dbReference>
<comment type="caution">
    <text evidence="2">The sequence shown here is derived from an EMBL/GenBank/DDBJ whole genome shotgun (WGS) entry which is preliminary data.</text>
</comment>
<keyword evidence="1" id="KW-0472">Membrane</keyword>
<keyword evidence="3" id="KW-1185">Reference proteome</keyword>
<evidence type="ECO:0000313" key="3">
    <source>
        <dbReference type="Proteomes" id="UP000440004"/>
    </source>
</evidence>